<accession>A0A0F8B490</accession>
<protein>
    <recommendedName>
        <fullName evidence="2">DUF7053 domain-containing protein</fullName>
    </recommendedName>
</protein>
<evidence type="ECO:0000256" key="1">
    <source>
        <dbReference type="SAM" id="MobiDB-lite"/>
    </source>
</evidence>
<dbReference type="PANTHER" id="PTHR38117">
    <property type="entry name" value="NACHT AND WD40 DOMAIN PROTEIN"/>
    <property type="match status" value="1"/>
</dbReference>
<name>A0A0F8B490_CERFI</name>
<dbReference type="Proteomes" id="UP000034841">
    <property type="component" value="Unassembled WGS sequence"/>
</dbReference>
<keyword evidence="4" id="KW-1185">Reference proteome</keyword>
<evidence type="ECO:0000313" key="4">
    <source>
        <dbReference type="Proteomes" id="UP000034841"/>
    </source>
</evidence>
<evidence type="ECO:0000313" key="3">
    <source>
        <dbReference type="EMBL" id="KKF95045.1"/>
    </source>
</evidence>
<feature type="region of interest" description="Disordered" evidence="1">
    <location>
        <begin position="18"/>
        <end position="43"/>
    </location>
</feature>
<dbReference type="InterPro" id="IPR055481">
    <property type="entry name" value="DUF7053"/>
</dbReference>
<sequence length="333" mass="35993">MSLHRRHSHRDDLGRDFLRDTSLYPSTPGIHRSRSTASRVPPSARFLSATPAATSSTTAPAFLPLSRTTSTVAPGSISASATEPSSITAIDVPLPLGSSPRRQKHYVRIRVPLPTGLPPSVVVAALHTYTPVVRNEPQVTSYELLSDVPRAAAVDPFFAPVPSSEPLLAAMAAGATSASTLSSAPRSPTLSSGADGIEYDPAAFGAPITYRMHKLVPLVPTKWGRTVSYPVTLQIVPGGLRSRADAPAGIVVWSEYRVVRATIKNEQGRTVLATDKFGHDMYELVKVVTAEANRLMVGVVGKSMEQAHRDLCRKIIEEVMEKRKMESVYEKYM</sequence>
<proteinExistence type="predicted"/>
<comment type="caution">
    <text evidence="3">The sequence shown here is derived from an EMBL/GenBank/DDBJ whole genome shotgun (WGS) entry which is preliminary data.</text>
</comment>
<dbReference type="Pfam" id="PF23155">
    <property type="entry name" value="DUF7053"/>
    <property type="match status" value="1"/>
</dbReference>
<organism evidence="3 4">
    <name type="scientific">Ceratocystis fimbriata f. sp. platani</name>
    <dbReference type="NCBI Taxonomy" id="88771"/>
    <lineage>
        <taxon>Eukaryota</taxon>
        <taxon>Fungi</taxon>
        <taxon>Dikarya</taxon>
        <taxon>Ascomycota</taxon>
        <taxon>Pezizomycotina</taxon>
        <taxon>Sordariomycetes</taxon>
        <taxon>Hypocreomycetidae</taxon>
        <taxon>Microascales</taxon>
        <taxon>Ceratocystidaceae</taxon>
        <taxon>Ceratocystis</taxon>
    </lineage>
</organism>
<dbReference type="EMBL" id="LBBL01000124">
    <property type="protein sequence ID" value="KKF95045.1"/>
    <property type="molecule type" value="Genomic_DNA"/>
</dbReference>
<dbReference type="PANTHER" id="PTHR38117:SF1">
    <property type="entry name" value="DUF3074 DOMAIN-CONTAINING PROTEIN"/>
    <property type="match status" value="1"/>
</dbReference>
<evidence type="ECO:0000259" key="2">
    <source>
        <dbReference type="Pfam" id="PF23155"/>
    </source>
</evidence>
<dbReference type="AlphaFoldDB" id="A0A0F8B490"/>
<gene>
    <name evidence="3" type="ORF">CFO_g2626</name>
</gene>
<dbReference type="OrthoDB" id="4276610at2759"/>
<feature type="domain" description="DUF7053" evidence="2">
    <location>
        <begin position="103"/>
        <end position="319"/>
    </location>
</feature>
<reference evidence="3 4" key="1">
    <citation type="submission" date="2015-04" db="EMBL/GenBank/DDBJ databases">
        <title>Genome sequence of Ceratocystis platani, a major pathogen of plane trees.</title>
        <authorList>
            <person name="Belbahri L."/>
        </authorList>
    </citation>
    <scope>NUCLEOTIDE SEQUENCE [LARGE SCALE GENOMIC DNA]</scope>
    <source>
        <strain evidence="3 4">CFO</strain>
    </source>
</reference>